<gene>
    <name evidence="2" type="ORF">S12H4_47033</name>
</gene>
<name>X1VIB4_9ZZZZ</name>
<feature type="non-terminal residue" evidence="2">
    <location>
        <position position="252"/>
    </location>
</feature>
<evidence type="ECO:0008006" key="3">
    <source>
        <dbReference type="Google" id="ProtNLM"/>
    </source>
</evidence>
<accession>X1VIB4</accession>
<proteinExistence type="predicted"/>
<organism evidence="2">
    <name type="scientific">marine sediment metagenome</name>
    <dbReference type="NCBI Taxonomy" id="412755"/>
    <lineage>
        <taxon>unclassified sequences</taxon>
        <taxon>metagenomes</taxon>
        <taxon>ecological metagenomes</taxon>
    </lineage>
</organism>
<protein>
    <recommendedName>
        <fullName evidence="3">Fibronectin type-III domain-containing protein</fullName>
    </recommendedName>
</protein>
<dbReference type="AlphaFoldDB" id="X1VIB4"/>
<feature type="non-terminal residue" evidence="2">
    <location>
        <position position="1"/>
    </location>
</feature>
<dbReference type="EMBL" id="BARW01029238">
    <property type="protein sequence ID" value="GAJ07290.1"/>
    <property type="molecule type" value="Genomic_DNA"/>
</dbReference>
<evidence type="ECO:0000256" key="1">
    <source>
        <dbReference type="SAM" id="MobiDB-lite"/>
    </source>
</evidence>
<feature type="region of interest" description="Disordered" evidence="1">
    <location>
        <begin position="229"/>
        <end position="252"/>
    </location>
</feature>
<comment type="caution">
    <text evidence="2">The sequence shown here is derived from an EMBL/GenBank/DDBJ whole genome shotgun (WGS) entry which is preliminary data.</text>
</comment>
<reference evidence="2" key="1">
    <citation type="journal article" date="2014" name="Front. Microbiol.">
        <title>High frequency of phylogenetically diverse reductive dehalogenase-homologous genes in deep subseafloor sedimentary metagenomes.</title>
        <authorList>
            <person name="Kawai M."/>
            <person name="Futagami T."/>
            <person name="Toyoda A."/>
            <person name="Takaki Y."/>
            <person name="Nishi S."/>
            <person name="Hori S."/>
            <person name="Arai W."/>
            <person name="Tsubouchi T."/>
            <person name="Morono Y."/>
            <person name="Uchiyama I."/>
            <person name="Ito T."/>
            <person name="Fujiyama A."/>
            <person name="Inagaki F."/>
            <person name="Takami H."/>
        </authorList>
    </citation>
    <scope>NUCLEOTIDE SEQUENCE</scope>
    <source>
        <strain evidence="2">Expedition CK06-06</strain>
    </source>
</reference>
<sequence>DDTVLATATVPAASIPLQAGSAINNAGIVVALDVPLDVIALTHYAIVLHKGGDSSNYYRWVLAFPGYYGEESYLLGTLCSSFAGGSWENWGATGNKDFMFEEWNGEPSPSSVTTQAVSDIAPTTAIGNGNITSLGDSAYVYQYGHCWGESENPTVGSTNTVWKGVAPGVGAFTSDITGLSPKTTYHCRAFTVGMVGIVYGSDETFTTLAPPTVTTQAVSDISETTATGNGNVTDLGSPNPTQHGVCWNTTGT</sequence>
<evidence type="ECO:0000313" key="2">
    <source>
        <dbReference type="EMBL" id="GAJ07290.1"/>
    </source>
</evidence>